<dbReference type="PANTHER" id="PTHR30629:SF2">
    <property type="entry name" value="PROPHAGE INTEGRASE INTS-RELATED"/>
    <property type="match status" value="1"/>
</dbReference>
<evidence type="ECO:0000313" key="9">
    <source>
        <dbReference type="Proteomes" id="UP001138751"/>
    </source>
</evidence>
<dbReference type="CDD" id="cd00801">
    <property type="entry name" value="INT_P4_C"/>
    <property type="match status" value="1"/>
</dbReference>
<dbReference type="EMBL" id="JAAEDM010000024">
    <property type="protein sequence ID" value="MBR0671724.1"/>
    <property type="molecule type" value="Genomic_DNA"/>
</dbReference>
<dbReference type="PROSITE" id="PS51900">
    <property type="entry name" value="CB"/>
    <property type="match status" value="1"/>
</dbReference>
<accession>A0A9X9WX45</accession>
<evidence type="ECO:0000256" key="5">
    <source>
        <dbReference type="PROSITE-ProRule" id="PRU01248"/>
    </source>
</evidence>
<evidence type="ECO:0000313" key="8">
    <source>
        <dbReference type="EMBL" id="MBR0671724.1"/>
    </source>
</evidence>
<dbReference type="PROSITE" id="PS51898">
    <property type="entry name" value="TYR_RECOMBINASE"/>
    <property type="match status" value="1"/>
</dbReference>
<dbReference type="InterPro" id="IPR050808">
    <property type="entry name" value="Phage_Integrase"/>
</dbReference>
<sequence>MTLTDAALRKAGDGAIMREGGLEFRFFAEGKAGVRFVGRVRGTNQRIAIGLGRYPTLSLRAAREIREAHSRLCAQGIDPRHVRQEAAQAQQRFVAELLEQYLGTLTDNRPRTVADKRSTLGQALEGWRKRPIGSIARADVARLLDDYARKPAARRKVFSYVSHFLRWCQDRDLIDHNPCRDIRPPKPVAARERVLTDVEIAALMKLHGSIWGTMLQLMLLTGQRGGEVCKMRVSEIDLAARTWTIPAATMKQGRTHVVPLSAAAAEIVGREIRERPEGWGPYLFGVGSKGEKPYNGRSNGMEEVLKLTGTAGWYGHDCRRTAITLMQRVGIAREVRQRVTGHAAPRDGAASYERHRFDDEARRAVERLADEVGRIVRGGAEIIHMRGA</sequence>
<dbReference type="Proteomes" id="UP001138751">
    <property type="component" value="Unassembled WGS sequence"/>
</dbReference>
<reference evidence="8" key="1">
    <citation type="submission" date="2020-01" db="EMBL/GenBank/DDBJ databases">
        <authorList>
            <person name="Rat A."/>
        </authorList>
    </citation>
    <scope>NUCLEOTIDE SEQUENCE</scope>
    <source>
        <strain evidence="8">LMG 31231</strain>
    </source>
</reference>
<evidence type="ECO:0000256" key="4">
    <source>
        <dbReference type="ARBA" id="ARBA00023172"/>
    </source>
</evidence>
<evidence type="ECO:0000256" key="2">
    <source>
        <dbReference type="ARBA" id="ARBA00022908"/>
    </source>
</evidence>
<dbReference type="Gene3D" id="1.10.150.130">
    <property type="match status" value="1"/>
</dbReference>
<protein>
    <submittedName>
        <fullName evidence="8">Tyrosine-type recombinase/integrase</fullName>
    </submittedName>
</protein>
<organism evidence="8 9">
    <name type="scientific">Neoroseomonas soli</name>
    <dbReference type="NCBI Taxonomy" id="1081025"/>
    <lineage>
        <taxon>Bacteria</taxon>
        <taxon>Pseudomonadati</taxon>
        <taxon>Pseudomonadota</taxon>
        <taxon>Alphaproteobacteria</taxon>
        <taxon>Acetobacterales</taxon>
        <taxon>Acetobacteraceae</taxon>
        <taxon>Neoroseomonas</taxon>
    </lineage>
</organism>
<dbReference type="Gene3D" id="3.30.160.390">
    <property type="entry name" value="Integrase, DNA-binding domain"/>
    <property type="match status" value="1"/>
</dbReference>
<keyword evidence="4" id="KW-0233">DNA recombination</keyword>
<evidence type="ECO:0000259" key="7">
    <source>
        <dbReference type="PROSITE" id="PS51900"/>
    </source>
</evidence>
<name>A0A9X9WX45_9PROT</name>
<dbReference type="InterPro" id="IPR044068">
    <property type="entry name" value="CB"/>
</dbReference>
<keyword evidence="9" id="KW-1185">Reference proteome</keyword>
<evidence type="ECO:0000256" key="3">
    <source>
        <dbReference type="ARBA" id="ARBA00023125"/>
    </source>
</evidence>
<keyword evidence="2" id="KW-0229">DNA integration</keyword>
<proteinExistence type="inferred from homology"/>
<gene>
    <name evidence="8" type="ORF">GXW76_11120</name>
</gene>
<dbReference type="InterPro" id="IPR010998">
    <property type="entry name" value="Integrase_recombinase_N"/>
</dbReference>
<evidence type="ECO:0000256" key="1">
    <source>
        <dbReference type="ARBA" id="ARBA00008857"/>
    </source>
</evidence>
<dbReference type="InterPro" id="IPR002104">
    <property type="entry name" value="Integrase_catalytic"/>
</dbReference>
<dbReference type="PANTHER" id="PTHR30629">
    <property type="entry name" value="PROPHAGE INTEGRASE"/>
    <property type="match status" value="1"/>
</dbReference>
<reference evidence="8" key="2">
    <citation type="journal article" date="2021" name="Syst. Appl. Microbiol.">
        <title>Roseomonas hellenica sp. nov., isolated from roots of wild-growing Alkanna tinctoria.</title>
        <authorList>
            <person name="Rat A."/>
            <person name="Naranjo H.D."/>
            <person name="Lebbe L."/>
            <person name="Cnockaert M."/>
            <person name="Krigas N."/>
            <person name="Grigoriadou K."/>
            <person name="Maloupa E."/>
            <person name="Willems A."/>
        </authorList>
    </citation>
    <scope>NUCLEOTIDE SEQUENCE</scope>
    <source>
        <strain evidence="8">LMG 31231</strain>
    </source>
</reference>
<dbReference type="InterPro" id="IPR013762">
    <property type="entry name" value="Integrase-like_cat_sf"/>
</dbReference>
<dbReference type="Gene3D" id="1.10.443.10">
    <property type="entry name" value="Intergrase catalytic core"/>
    <property type="match status" value="1"/>
</dbReference>
<feature type="domain" description="Tyr recombinase" evidence="6">
    <location>
        <begin position="190"/>
        <end position="366"/>
    </location>
</feature>
<dbReference type="GO" id="GO:0006310">
    <property type="term" value="P:DNA recombination"/>
    <property type="evidence" value="ECO:0007669"/>
    <property type="project" value="UniProtKB-KW"/>
</dbReference>
<dbReference type="GO" id="GO:0015074">
    <property type="term" value="P:DNA integration"/>
    <property type="evidence" value="ECO:0007669"/>
    <property type="project" value="UniProtKB-KW"/>
</dbReference>
<keyword evidence="3 5" id="KW-0238">DNA-binding</keyword>
<dbReference type="AlphaFoldDB" id="A0A9X9WX45"/>
<dbReference type="Pfam" id="PF13356">
    <property type="entry name" value="Arm-DNA-bind_3"/>
    <property type="match status" value="1"/>
</dbReference>
<dbReference type="Pfam" id="PF00589">
    <property type="entry name" value="Phage_integrase"/>
    <property type="match status" value="1"/>
</dbReference>
<dbReference type="RefSeq" id="WP_211862099.1">
    <property type="nucleotide sequence ID" value="NZ_JAAEDM010000024.1"/>
</dbReference>
<dbReference type="GO" id="GO:0003677">
    <property type="term" value="F:DNA binding"/>
    <property type="evidence" value="ECO:0007669"/>
    <property type="project" value="UniProtKB-UniRule"/>
</dbReference>
<dbReference type="InterPro" id="IPR038488">
    <property type="entry name" value="Integrase_DNA-bd_sf"/>
</dbReference>
<dbReference type="SUPFAM" id="SSF56349">
    <property type="entry name" value="DNA breaking-rejoining enzymes"/>
    <property type="match status" value="1"/>
</dbReference>
<feature type="domain" description="Core-binding (CB)" evidence="7">
    <location>
        <begin position="92"/>
        <end position="169"/>
    </location>
</feature>
<comment type="caution">
    <text evidence="8">The sequence shown here is derived from an EMBL/GenBank/DDBJ whole genome shotgun (WGS) entry which is preliminary data.</text>
</comment>
<dbReference type="InterPro" id="IPR025166">
    <property type="entry name" value="Integrase_DNA_bind_dom"/>
</dbReference>
<comment type="similarity">
    <text evidence="1">Belongs to the 'phage' integrase family.</text>
</comment>
<dbReference type="InterPro" id="IPR011010">
    <property type="entry name" value="DNA_brk_join_enz"/>
</dbReference>
<evidence type="ECO:0000259" key="6">
    <source>
        <dbReference type="PROSITE" id="PS51898"/>
    </source>
</evidence>